<keyword evidence="2" id="KW-1185">Reference proteome</keyword>
<accession>A0ABW3RTC0</accession>
<dbReference type="RefSeq" id="WP_379317263.1">
    <property type="nucleotide sequence ID" value="NZ_JBHTLM010000003.1"/>
</dbReference>
<dbReference type="EMBL" id="JBHTLM010000003">
    <property type="protein sequence ID" value="MFD1175659.1"/>
    <property type="molecule type" value="Genomic_DNA"/>
</dbReference>
<evidence type="ECO:0008006" key="3">
    <source>
        <dbReference type="Google" id="ProtNLM"/>
    </source>
</evidence>
<name>A0ABW3RTC0_9BACL</name>
<protein>
    <recommendedName>
        <fullName evidence="3">30S ribosomal protein S4</fullName>
    </recommendedName>
</protein>
<evidence type="ECO:0000313" key="2">
    <source>
        <dbReference type="Proteomes" id="UP001597262"/>
    </source>
</evidence>
<dbReference type="Proteomes" id="UP001597262">
    <property type="component" value="Unassembled WGS sequence"/>
</dbReference>
<reference evidence="2" key="1">
    <citation type="journal article" date="2019" name="Int. J. Syst. Evol. Microbiol.">
        <title>The Global Catalogue of Microorganisms (GCM) 10K type strain sequencing project: providing services to taxonomists for standard genome sequencing and annotation.</title>
        <authorList>
            <consortium name="The Broad Institute Genomics Platform"/>
            <consortium name="The Broad Institute Genome Sequencing Center for Infectious Disease"/>
            <person name="Wu L."/>
            <person name="Ma J."/>
        </authorList>
    </citation>
    <scope>NUCLEOTIDE SEQUENCE [LARGE SCALE GENOMIC DNA]</scope>
    <source>
        <strain evidence="2">CCUG 59189</strain>
    </source>
</reference>
<proteinExistence type="predicted"/>
<organism evidence="1 2">
    <name type="scientific">Paenibacillus puldeungensis</name>
    <dbReference type="NCBI Taxonomy" id="696536"/>
    <lineage>
        <taxon>Bacteria</taxon>
        <taxon>Bacillati</taxon>
        <taxon>Bacillota</taxon>
        <taxon>Bacilli</taxon>
        <taxon>Bacillales</taxon>
        <taxon>Paenibacillaceae</taxon>
        <taxon>Paenibacillus</taxon>
    </lineage>
</organism>
<comment type="caution">
    <text evidence="1">The sequence shown here is derived from an EMBL/GenBank/DDBJ whole genome shotgun (WGS) entry which is preliminary data.</text>
</comment>
<sequence length="50" mass="6414">MVTELKRYQRRRYRLKHWWVTERLGVGRAERGKRKRYGFNTLNYLDIKWE</sequence>
<gene>
    <name evidence="1" type="ORF">ACFQ3W_04990</name>
</gene>
<evidence type="ECO:0000313" key="1">
    <source>
        <dbReference type="EMBL" id="MFD1175659.1"/>
    </source>
</evidence>